<name>A0A2S0ICI0_9BURK</name>
<organism evidence="1 2">
    <name type="scientific">Achromobacter spanius</name>
    <dbReference type="NCBI Taxonomy" id="217203"/>
    <lineage>
        <taxon>Bacteria</taxon>
        <taxon>Pseudomonadati</taxon>
        <taxon>Pseudomonadota</taxon>
        <taxon>Betaproteobacteria</taxon>
        <taxon>Burkholderiales</taxon>
        <taxon>Alcaligenaceae</taxon>
        <taxon>Achromobacter</taxon>
    </lineage>
</organism>
<dbReference type="OrthoDB" id="5396211at2"/>
<accession>A0A2S0ICI0</accession>
<dbReference type="CDD" id="cd08026">
    <property type="entry name" value="DUF326"/>
    <property type="match status" value="1"/>
</dbReference>
<gene>
    <name evidence="1" type="ORF">CLM73_23105</name>
</gene>
<dbReference type="Pfam" id="PF03860">
    <property type="entry name" value="Csp"/>
    <property type="match status" value="1"/>
</dbReference>
<evidence type="ECO:0000313" key="1">
    <source>
        <dbReference type="EMBL" id="AVJ29751.1"/>
    </source>
</evidence>
<dbReference type="PANTHER" id="PTHR37310">
    <property type="entry name" value="CYTOPLASMIC PROTEIN-RELATED"/>
    <property type="match status" value="1"/>
</dbReference>
<proteinExistence type="predicted"/>
<dbReference type="Gene3D" id="1.20.1270.360">
    <property type="match status" value="1"/>
</dbReference>
<dbReference type="PANTHER" id="PTHR37310:SF1">
    <property type="entry name" value="CYTOPLASMIC PROTEIN"/>
    <property type="match status" value="1"/>
</dbReference>
<dbReference type="RefSeq" id="WP_105240418.1">
    <property type="nucleotide sequence ID" value="NZ_CP023270.1"/>
</dbReference>
<dbReference type="AlphaFoldDB" id="A0A2S0ICI0"/>
<dbReference type="InterPro" id="IPR044543">
    <property type="entry name" value="YHJQ-like"/>
</dbReference>
<evidence type="ECO:0000313" key="2">
    <source>
        <dbReference type="Proteomes" id="UP000239477"/>
    </source>
</evidence>
<protein>
    <submittedName>
        <fullName evidence="1">Ferredoxin</fullName>
    </submittedName>
</protein>
<dbReference type="Proteomes" id="UP000239477">
    <property type="component" value="Chromosome"/>
</dbReference>
<reference evidence="1 2" key="1">
    <citation type="submission" date="2017-09" db="EMBL/GenBank/DDBJ databases">
        <title>Genomic, metabolic, and phenotypic characteristics of bacterial isolates from the natural microbiome of the model nematode Caenorhabditis elegans.</title>
        <authorList>
            <person name="Zimmermann J."/>
            <person name="Obeng N."/>
            <person name="Yang W."/>
            <person name="Obeng O."/>
            <person name="Kissoyan K."/>
            <person name="Pees B."/>
            <person name="Dirksen P."/>
            <person name="Hoppner M."/>
            <person name="Franke A."/>
            <person name="Rosenstiel P."/>
            <person name="Leippe M."/>
            <person name="Dierking K."/>
            <person name="Kaleta C."/>
            <person name="Schulenburg H."/>
        </authorList>
    </citation>
    <scope>NUCLEOTIDE SEQUENCE [LARGE SCALE GENOMIC DNA]</scope>
    <source>
        <strain evidence="1 2">MYb73</strain>
    </source>
</reference>
<sequence length="110" mass="11863">MIAEANEMERCIDSCLTCYRTCVKTAMHHCLEAGGEHVEPHHFRLMMGCSEICRTAAHSMLVGVENHKVICGACAAICDDCAASCEGIEGMADCARVCRECAESCVKMAS</sequence>
<dbReference type="InterPro" id="IPR005560">
    <property type="entry name" value="Csp_YhjQ"/>
</dbReference>
<keyword evidence="2" id="KW-1185">Reference proteome</keyword>
<dbReference type="EMBL" id="CP023270">
    <property type="protein sequence ID" value="AVJ29751.1"/>
    <property type="molecule type" value="Genomic_DNA"/>
</dbReference>